<protein>
    <recommendedName>
        <fullName evidence="5">REJ domain-containing protein</fullName>
    </recommendedName>
</protein>
<feature type="compositionally biased region" description="Polar residues" evidence="1">
    <location>
        <begin position="180"/>
        <end position="195"/>
    </location>
</feature>
<name>A0A2V1E982_9PLEO</name>
<evidence type="ECO:0000256" key="1">
    <source>
        <dbReference type="SAM" id="MobiDB-lite"/>
    </source>
</evidence>
<sequence>MGNLHRIWQVWLASTSALGGHASNDTSCALQTSPLILRTIPSSEPEILPPAPPSPATTSTSTPTPPPCATPLRTLTNTVLYTSSDVFFVTSSVGSVSAPPHGATATNPGGAVMPSFISSSSLEPESSLLLSASSVFTFIPAQISTALLSSGIPSSSDIISSSSSALPSTSTGTATSTSPNEISSQITNNTPAVTRSQTTLATSSPASSSNMALQTSGIASAPGVTSGSGSSWGASKGKEKVWWVTFLVPLLVVGS</sequence>
<dbReference type="AlphaFoldDB" id="A0A2V1E982"/>
<evidence type="ECO:0000256" key="2">
    <source>
        <dbReference type="SAM" id="SignalP"/>
    </source>
</evidence>
<organism evidence="3 4">
    <name type="scientific">Periconia macrospinosa</name>
    <dbReference type="NCBI Taxonomy" id="97972"/>
    <lineage>
        <taxon>Eukaryota</taxon>
        <taxon>Fungi</taxon>
        <taxon>Dikarya</taxon>
        <taxon>Ascomycota</taxon>
        <taxon>Pezizomycotina</taxon>
        <taxon>Dothideomycetes</taxon>
        <taxon>Pleosporomycetidae</taxon>
        <taxon>Pleosporales</taxon>
        <taxon>Massarineae</taxon>
        <taxon>Periconiaceae</taxon>
        <taxon>Periconia</taxon>
    </lineage>
</organism>
<evidence type="ECO:0000313" key="4">
    <source>
        <dbReference type="Proteomes" id="UP000244855"/>
    </source>
</evidence>
<feature type="region of interest" description="Disordered" evidence="1">
    <location>
        <begin position="42"/>
        <end position="69"/>
    </location>
</feature>
<reference evidence="3 4" key="1">
    <citation type="journal article" date="2018" name="Sci. Rep.">
        <title>Comparative genomics provides insights into the lifestyle and reveals functional heterogeneity of dark septate endophytic fungi.</title>
        <authorList>
            <person name="Knapp D.G."/>
            <person name="Nemeth J.B."/>
            <person name="Barry K."/>
            <person name="Hainaut M."/>
            <person name="Henrissat B."/>
            <person name="Johnson J."/>
            <person name="Kuo A."/>
            <person name="Lim J.H.P."/>
            <person name="Lipzen A."/>
            <person name="Nolan M."/>
            <person name="Ohm R.A."/>
            <person name="Tamas L."/>
            <person name="Grigoriev I.V."/>
            <person name="Spatafora J.W."/>
            <person name="Nagy L.G."/>
            <person name="Kovacs G.M."/>
        </authorList>
    </citation>
    <scope>NUCLEOTIDE SEQUENCE [LARGE SCALE GENOMIC DNA]</scope>
    <source>
        <strain evidence="3 4">DSE2036</strain>
    </source>
</reference>
<feature type="region of interest" description="Disordered" evidence="1">
    <location>
        <begin position="163"/>
        <end position="211"/>
    </location>
</feature>
<gene>
    <name evidence="3" type="ORF">DM02DRAFT_54141</name>
</gene>
<keyword evidence="2" id="KW-0732">Signal</keyword>
<feature type="compositionally biased region" description="Low complexity" evidence="1">
    <location>
        <begin position="163"/>
        <end position="179"/>
    </location>
</feature>
<feature type="compositionally biased region" description="Low complexity" evidence="1">
    <location>
        <begin position="196"/>
        <end position="211"/>
    </location>
</feature>
<keyword evidence="4" id="KW-1185">Reference proteome</keyword>
<accession>A0A2V1E982</accession>
<dbReference type="Proteomes" id="UP000244855">
    <property type="component" value="Unassembled WGS sequence"/>
</dbReference>
<proteinExistence type="predicted"/>
<feature type="chain" id="PRO_5016054059" description="REJ domain-containing protein" evidence="2">
    <location>
        <begin position="23"/>
        <end position="255"/>
    </location>
</feature>
<feature type="signal peptide" evidence="2">
    <location>
        <begin position="1"/>
        <end position="22"/>
    </location>
</feature>
<evidence type="ECO:0000313" key="3">
    <source>
        <dbReference type="EMBL" id="PVI05880.1"/>
    </source>
</evidence>
<dbReference type="EMBL" id="KZ805311">
    <property type="protein sequence ID" value="PVI05880.1"/>
    <property type="molecule type" value="Genomic_DNA"/>
</dbReference>
<evidence type="ECO:0008006" key="5">
    <source>
        <dbReference type="Google" id="ProtNLM"/>
    </source>
</evidence>